<evidence type="ECO:0000313" key="1">
    <source>
        <dbReference type="EMBL" id="KAJ9661755.1"/>
    </source>
</evidence>
<keyword evidence="2" id="KW-1185">Reference proteome</keyword>
<comment type="caution">
    <text evidence="1">The sequence shown here is derived from an EMBL/GenBank/DDBJ whole genome shotgun (WGS) entry which is preliminary data.</text>
</comment>
<accession>A0ACC3AG50</accession>
<gene>
    <name evidence="1" type="ORF">H2198_001720</name>
</gene>
<dbReference type="Proteomes" id="UP001172386">
    <property type="component" value="Unassembled WGS sequence"/>
</dbReference>
<dbReference type="EMBL" id="JAPDRQ010000020">
    <property type="protein sequence ID" value="KAJ9661755.1"/>
    <property type="molecule type" value="Genomic_DNA"/>
</dbReference>
<proteinExistence type="predicted"/>
<organism evidence="1 2">
    <name type="scientific">Neophaeococcomyces mojaviensis</name>
    <dbReference type="NCBI Taxonomy" id="3383035"/>
    <lineage>
        <taxon>Eukaryota</taxon>
        <taxon>Fungi</taxon>
        <taxon>Dikarya</taxon>
        <taxon>Ascomycota</taxon>
        <taxon>Pezizomycotina</taxon>
        <taxon>Eurotiomycetes</taxon>
        <taxon>Chaetothyriomycetidae</taxon>
        <taxon>Chaetothyriales</taxon>
        <taxon>Chaetothyriales incertae sedis</taxon>
        <taxon>Neophaeococcomyces</taxon>
    </lineage>
</organism>
<evidence type="ECO:0000313" key="2">
    <source>
        <dbReference type="Proteomes" id="UP001172386"/>
    </source>
</evidence>
<sequence>MASAQVCPVVGTTNSVLPPSHPTVDLDKPGQKCPVTNATTDHHHTLAQHPKVPIPDGTSANDASACPVLERVVSQPQSQAMDDKICPVVGPVTTVLPPDHPAIDTAKNSTCPVTKATVPHHKGRVEAHPSVQSAPKGAVCPVVGAKA</sequence>
<reference evidence="1" key="1">
    <citation type="submission" date="2022-10" db="EMBL/GenBank/DDBJ databases">
        <title>Culturing micro-colonial fungi from biological soil crusts in the Mojave desert and describing Neophaeococcomyces mojavensis, and introducing the new genera and species Taxawa tesnikishii.</title>
        <authorList>
            <person name="Kurbessoian T."/>
            <person name="Stajich J.E."/>
        </authorList>
    </citation>
    <scope>NUCLEOTIDE SEQUENCE</scope>
    <source>
        <strain evidence="1">JES_112</strain>
    </source>
</reference>
<name>A0ACC3AG50_9EURO</name>
<protein>
    <submittedName>
        <fullName evidence="1">Uncharacterized protein</fullName>
    </submittedName>
</protein>